<dbReference type="Proteomes" id="UP000180254">
    <property type="component" value="Unassembled WGS sequence"/>
</dbReference>
<dbReference type="Pfam" id="PF00497">
    <property type="entry name" value="SBP_bac_3"/>
    <property type="match status" value="1"/>
</dbReference>
<feature type="chain" id="PRO_5038510009" evidence="2">
    <location>
        <begin position="23"/>
        <end position="259"/>
    </location>
</feature>
<evidence type="ECO:0000256" key="1">
    <source>
        <dbReference type="ARBA" id="ARBA00022729"/>
    </source>
</evidence>
<protein>
    <submittedName>
        <fullName evidence="4">Arginine-binding extracellular protein ArtP</fullName>
    </submittedName>
</protein>
<accession>A0A1S1V8B6</accession>
<dbReference type="AlphaFoldDB" id="A0A1S1V8B6"/>
<dbReference type="OrthoDB" id="9774451at2"/>
<feature type="domain" description="Solute-binding protein family 3/N-terminal" evidence="3">
    <location>
        <begin position="33"/>
        <end position="251"/>
    </location>
</feature>
<organism evidence="4 5">
    <name type="scientific">Andreesenia angusta</name>
    <dbReference type="NCBI Taxonomy" id="39480"/>
    <lineage>
        <taxon>Bacteria</taxon>
        <taxon>Bacillati</taxon>
        <taxon>Bacillota</taxon>
        <taxon>Tissierellia</taxon>
        <taxon>Tissierellales</taxon>
        <taxon>Gottschalkiaceae</taxon>
        <taxon>Andreesenia</taxon>
    </lineage>
</organism>
<reference evidence="4 5" key="1">
    <citation type="submission" date="2016-09" db="EMBL/GenBank/DDBJ databases">
        <title>Genome sequence of Eubacterium angustum.</title>
        <authorList>
            <person name="Poehlein A."/>
            <person name="Daniel R."/>
        </authorList>
    </citation>
    <scope>NUCLEOTIDE SEQUENCE [LARGE SCALE GENOMIC DNA]</scope>
    <source>
        <strain evidence="4 5">DSM 1989</strain>
    </source>
</reference>
<comment type="caution">
    <text evidence="4">The sequence shown here is derived from an EMBL/GenBank/DDBJ whole genome shotgun (WGS) entry which is preliminary data.</text>
</comment>
<dbReference type="PROSITE" id="PS51257">
    <property type="entry name" value="PROKAR_LIPOPROTEIN"/>
    <property type="match status" value="1"/>
</dbReference>
<dbReference type="PANTHER" id="PTHR35936">
    <property type="entry name" value="MEMBRANE-BOUND LYTIC MUREIN TRANSGLYCOSYLASE F"/>
    <property type="match status" value="1"/>
</dbReference>
<keyword evidence="5" id="KW-1185">Reference proteome</keyword>
<dbReference type="SMART" id="SM00062">
    <property type="entry name" value="PBPb"/>
    <property type="match status" value="1"/>
</dbReference>
<dbReference type="Gene3D" id="3.40.190.10">
    <property type="entry name" value="Periplasmic binding protein-like II"/>
    <property type="match status" value="2"/>
</dbReference>
<dbReference type="SUPFAM" id="SSF53850">
    <property type="entry name" value="Periplasmic binding protein-like II"/>
    <property type="match status" value="1"/>
</dbReference>
<dbReference type="RefSeq" id="WP_071061586.1">
    <property type="nucleotide sequence ID" value="NZ_MKIE01000002.1"/>
</dbReference>
<evidence type="ECO:0000256" key="2">
    <source>
        <dbReference type="SAM" id="SignalP"/>
    </source>
</evidence>
<dbReference type="EMBL" id="MKIE01000002">
    <property type="protein sequence ID" value="OHW62838.1"/>
    <property type="molecule type" value="Genomic_DNA"/>
</dbReference>
<feature type="signal peptide" evidence="2">
    <location>
        <begin position="1"/>
        <end position="22"/>
    </location>
</feature>
<dbReference type="InterPro" id="IPR001638">
    <property type="entry name" value="Solute-binding_3/MltF_N"/>
</dbReference>
<evidence type="ECO:0000313" key="5">
    <source>
        <dbReference type="Proteomes" id="UP000180254"/>
    </source>
</evidence>
<evidence type="ECO:0000313" key="4">
    <source>
        <dbReference type="EMBL" id="OHW62838.1"/>
    </source>
</evidence>
<proteinExistence type="predicted"/>
<keyword evidence="1 2" id="KW-0732">Signal</keyword>
<gene>
    <name evidence="4" type="primary">artP</name>
    <name evidence="4" type="ORF">EUAN_06220</name>
</gene>
<name>A0A1S1V8B6_9FIRM</name>
<dbReference type="STRING" id="39480.EUAN_06220"/>
<sequence length="259" mass="28869">MFNKRIKQIAAFSLVAVMGLFAFTGCGSKDDDKIVLGTSADYPPFEFMDTEQNILGFDLMIAEEIAKDMGKELEVKNMEFNSLLTALQTDKIDMILSGMNPDEERRKTVDFSEIYYLSKHYVVVNADKADSIKKEADLNGKKIGVQIGTTQEKLAREKFPGSEIVALGSIQDILLQLKTNKLDAAITEDAVAKNAVNSNKDLVLPGIEYEDEEGGVAVAVRKDSPELVEQINKTIKRLQDENKIEEFFDEAVRLSSENE</sequence>
<evidence type="ECO:0000259" key="3">
    <source>
        <dbReference type="SMART" id="SM00062"/>
    </source>
</evidence>
<dbReference type="PANTHER" id="PTHR35936:SF17">
    <property type="entry name" value="ARGININE-BINDING EXTRACELLULAR PROTEIN ARTP"/>
    <property type="match status" value="1"/>
</dbReference>